<dbReference type="InterPro" id="IPR016177">
    <property type="entry name" value="DNA-bd_dom_sf"/>
</dbReference>
<dbReference type="Gene3D" id="3.30.890.10">
    <property type="entry name" value="Methyl-cpg-binding Protein 2, Chain A"/>
    <property type="match status" value="1"/>
</dbReference>
<accession>T1INS7</accession>
<dbReference type="SUPFAM" id="SSF54171">
    <property type="entry name" value="DNA-binding domain"/>
    <property type="match status" value="1"/>
</dbReference>
<organism evidence="3 4">
    <name type="scientific">Strigamia maritima</name>
    <name type="common">European centipede</name>
    <name type="synonym">Geophilus maritimus</name>
    <dbReference type="NCBI Taxonomy" id="126957"/>
    <lineage>
        <taxon>Eukaryota</taxon>
        <taxon>Metazoa</taxon>
        <taxon>Ecdysozoa</taxon>
        <taxon>Arthropoda</taxon>
        <taxon>Myriapoda</taxon>
        <taxon>Chilopoda</taxon>
        <taxon>Pleurostigmophora</taxon>
        <taxon>Geophilomorpha</taxon>
        <taxon>Linotaeniidae</taxon>
        <taxon>Strigamia</taxon>
    </lineage>
</organism>
<dbReference type="AlphaFoldDB" id="T1INS7"/>
<dbReference type="SMART" id="SM00391">
    <property type="entry name" value="MBD"/>
    <property type="match status" value="1"/>
</dbReference>
<protein>
    <recommendedName>
        <fullName evidence="2">MBD domain-containing protein</fullName>
    </recommendedName>
</protein>
<evidence type="ECO:0000313" key="4">
    <source>
        <dbReference type="Proteomes" id="UP000014500"/>
    </source>
</evidence>
<reference evidence="3" key="2">
    <citation type="submission" date="2015-02" db="UniProtKB">
        <authorList>
            <consortium name="EnsemblMetazoa"/>
        </authorList>
    </citation>
    <scope>IDENTIFICATION</scope>
</reference>
<evidence type="ECO:0000313" key="3">
    <source>
        <dbReference type="EnsemblMetazoa" id="SMAR002662-PA"/>
    </source>
</evidence>
<dbReference type="PhylomeDB" id="T1INS7"/>
<proteinExistence type="predicted"/>
<dbReference type="GO" id="GO:0003677">
    <property type="term" value="F:DNA binding"/>
    <property type="evidence" value="ECO:0007669"/>
    <property type="project" value="InterPro"/>
</dbReference>
<feature type="domain" description="MBD" evidence="2">
    <location>
        <begin position="98"/>
        <end position="171"/>
    </location>
</feature>
<dbReference type="HOGENOM" id="CLU_1404064_0_0_1"/>
<dbReference type="EMBL" id="AFFK01017802">
    <property type="status" value="NOT_ANNOTATED_CDS"/>
    <property type="molecule type" value="Genomic_DNA"/>
</dbReference>
<name>T1INS7_STRMM</name>
<reference evidence="4" key="1">
    <citation type="submission" date="2011-05" db="EMBL/GenBank/DDBJ databases">
        <authorList>
            <person name="Richards S.R."/>
            <person name="Qu J."/>
            <person name="Jiang H."/>
            <person name="Jhangiani S.N."/>
            <person name="Agravi P."/>
            <person name="Goodspeed R."/>
            <person name="Gross S."/>
            <person name="Mandapat C."/>
            <person name="Jackson L."/>
            <person name="Mathew T."/>
            <person name="Pu L."/>
            <person name="Thornton R."/>
            <person name="Saada N."/>
            <person name="Wilczek-Boney K.B."/>
            <person name="Lee S."/>
            <person name="Kovar C."/>
            <person name="Wu Y."/>
            <person name="Scherer S.E."/>
            <person name="Worley K.C."/>
            <person name="Muzny D.M."/>
            <person name="Gibbs R."/>
        </authorList>
    </citation>
    <scope>NUCLEOTIDE SEQUENCE</scope>
    <source>
        <strain evidence="4">Brora</strain>
    </source>
</reference>
<dbReference type="EnsemblMetazoa" id="SMAR002662-RA">
    <property type="protein sequence ID" value="SMAR002662-PA"/>
    <property type="gene ID" value="SMAR002662"/>
</dbReference>
<dbReference type="Pfam" id="PF01429">
    <property type="entry name" value="MBD"/>
    <property type="match status" value="1"/>
</dbReference>
<keyword evidence="4" id="KW-1185">Reference proteome</keyword>
<evidence type="ECO:0000256" key="1">
    <source>
        <dbReference type="SAM" id="MobiDB-lite"/>
    </source>
</evidence>
<evidence type="ECO:0000259" key="2">
    <source>
        <dbReference type="PROSITE" id="PS50982"/>
    </source>
</evidence>
<sequence>MPRLVPRMRPECFAISGDHNRVAYRRISYMRCRKWMSECGQTDQERPEPTVTAVHPVRGADPPRSPIQTSSRTALSGPVSHLVQKRLHKREYQQTRPGQIAVITGVPHLVGWQREEVQRQSGATKGNWDVYYYGPDGGGPLRSNLEVMDYCNAVGIDACDKSYFKWSHQPSQIWTVLLIRHWRMKSVRSSLRVL</sequence>
<feature type="region of interest" description="Disordered" evidence="1">
    <location>
        <begin position="42"/>
        <end position="79"/>
    </location>
</feature>
<dbReference type="Proteomes" id="UP000014500">
    <property type="component" value="Unassembled WGS sequence"/>
</dbReference>
<dbReference type="PROSITE" id="PS50982">
    <property type="entry name" value="MBD"/>
    <property type="match status" value="1"/>
</dbReference>
<dbReference type="InterPro" id="IPR001739">
    <property type="entry name" value="Methyl_CpG_DNA-bd"/>
</dbReference>